<dbReference type="AlphaFoldDB" id="W4MFX9"/>
<dbReference type="InterPro" id="IPR002586">
    <property type="entry name" value="CobQ/CobB/MinD/ParA_Nub-bd_dom"/>
</dbReference>
<dbReference type="InterPro" id="IPR029062">
    <property type="entry name" value="Class_I_gatase-like"/>
</dbReference>
<evidence type="ECO:0000256" key="7">
    <source>
        <dbReference type="ARBA" id="ARBA00022842"/>
    </source>
</evidence>
<dbReference type="CDD" id="cd03130">
    <property type="entry name" value="GATase1_CobB"/>
    <property type="match status" value="1"/>
</dbReference>
<keyword evidence="12" id="KW-1185">Reference proteome</keyword>
<dbReference type="HAMAP" id="MF_00027">
    <property type="entry name" value="CobB_CbiA"/>
    <property type="match status" value="1"/>
</dbReference>
<feature type="domain" description="CobB/CobQ-like glutamine amidotransferase" evidence="10">
    <location>
        <begin position="252"/>
        <end position="441"/>
    </location>
</feature>
<reference evidence="11 12" key="1">
    <citation type="journal article" date="2014" name="Nature">
        <title>An environmental bacterial taxon with a large and distinct metabolic repertoire.</title>
        <authorList>
            <person name="Wilson M.C."/>
            <person name="Mori T."/>
            <person name="Ruckert C."/>
            <person name="Uria A.R."/>
            <person name="Helf M.J."/>
            <person name="Takada K."/>
            <person name="Gernert C."/>
            <person name="Steffens U.A."/>
            <person name="Heycke N."/>
            <person name="Schmitt S."/>
            <person name="Rinke C."/>
            <person name="Helfrich E.J."/>
            <person name="Brachmann A.O."/>
            <person name="Gurgui C."/>
            <person name="Wakimoto T."/>
            <person name="Kracht M."/>
            <person name="Crusemann M."/>
            <person name="Hentschel U."/>
            <person name="Abe I."/>
            <person name="Matsunaga S."/>
            <person name="Kalinowski J."/>
            <person name="Takeyama H."/>
            <person name="Piel J."/>
        </authorList>
    </citation>
    <scope>NUCLEOTIDE SEQUENCE [LARGE SCALE GENOMIC DNA]</scope>
    <source>
        <strain evidence="12">TSY2</strain>
    </source>
</reference>
<sequence>MNPYQAIVIAGAASGVGKTTIVAAIMGALTERGYKVQPFKVGPDYIDPSYHSSVCGFSCRNLDSWLLAPEAIRELFHRAMAGKDVAVIEGVMGLYDGANGDDDAGSTAQLAKLLGVPVVLVLDASKSSRSVGAVALGFKAFDPEVHLAGVILNGIAGDLHLELAQPSLDVAGVQHLGYMPSRGEFTLPERHLGLIPTAEGHLAETYYQHLAQQAADTVDLDRLLAIAADAVMPDAGTDTLFPKVPVKPVTAIAVAMDKAFNFYYPDSLDLLTAWGAELVPFSLLEDTALPPHVNGVYIGGGFPEMFAEPLCDNAGMRASIRAAAERGLPIYAECGGLMYLGHGIEDSEGRYYEMAGVLPGRSTMQGARLTLGYRTIRAIASNCLLAAGETVRGHEFHFSSIKDGPCGIPSAYEVLDQPGRCEGFVTHNILASYIHIHMGSKASLAPRFVATCTSPP</sequence>
<feature type="domain" description="CobQ/CobB/MinD/ParA nucleotide binding" evidence="9">
    <location>
        <begin position="7"/>
        <end position="192"/>
    </location>
</feature>
<keyword evidence="6" id="KW-0067">ATP-binding</keyword>
<dbReference type="Gene3D" id="3.40.50.880">
    <property type="match status" value="1"/>
</dbReference>
<dbReference type="Proteomes" id="UP000019140">
    <property type="component" value="Unassembled WGS sequence"/>
</dbReference>
<dbReference type="PANTHER" id="PTHR43873">
    <property type="entry name" value="COBYRINATE A,C-DIAMIDE SYNTHASE"/>
    <property type="match status" value="1"/>
</dbReference>
<dbReference type="PANTHER" id="PTHR43873:SF1">
    <property type="entry name" value="COBYRINATE A,C-DIAMIDE SYNTHASE"/>
    <property type="match status" value="1"/>
</dbReference>
<protein>
    <submittedName>
        <fullName evidence="11">Uncharacterized protein</fullName>
    </submittedName>
</protein>
<evidence type="ECO:0000256" key="8">
    <source>
        <dbReference type="ARBA" id="ARBA00022962"/>
    </source>
</evidence>
<dbReference type="NCBIfam" id="NF002204">
    <property type="entry name" value="PRK01077.1"/>
    <property type="match status" value="1"/>
</dbReference>
<gene>
    <name evidence="11" type="ORF">ETSY2_01485</name>
</gene>
<evidence type="ECO:0000259" key="10">
    <source>
        <dbReference type="Pfam" id="PF07685"/>
    </source>
</evidence>
<dbReference type="GO" id="GO:0005524">
    <property type="term" value="F:ATP binding"/>
    <property type="evidence" value="ECO:0007669"/>
    <property type="project" value="UniProtKB-KW"/>
</dbReference>
<evidence type="ECO:0000256" key="5">
    <source>
        <dbReference type="ARBA" id="ARBA00022741"/>
    </source>
</evidence>
<dbReference type="EMBL" id="AZHX01000059">
    <property type="protein sequence ID" value="ETX09100.1"/>
    <property type="molecule type" value="Genomic_DNA"/>
</dbReference>
<dbReference type="SUPFAM" id="SSF52317">
    <property type="entry name" value="Class I glutamine amidotransferase-like"/>
    <property type="match status" value="1"/>
</dbReference>
<keyword evidence="8" id="KW-0315">Glutamine amidotransferase</keyword>
<organism evidence="11 12">
    <name type="scientific">Candidatus Entotheonella gemina</name>
    <dbReference type="NCBI Taxonomy" id="1429439"/>
    <lineage>
        <taxon>Bacteria</taxon>
        <taxon>Pseudomonadati</taxon>
        <taxon>Nitrospinota/Tectimicrobiota group</taxon>
        <taxon>Candidatus Tectimicrobiota</taxon>
        <taxon>Candidatus Entotheonellia</taxon>
        <taxon>Candidatus Entotheonellales</taxon>
        <taxon>Candidatus Entotheonellaceae</taxon>
        <taxon>Candidatus Entotheonella</taxon>
    </lineage>
</organism>
<dbReference type="InterPro" id="IPR027417">
    <property type="entry name" value="P-loop_NTPase"/>
</dbReference>
<feature type="non-terminal residue" evidence="11">
    <location>
        <position position="456"/>
    </location>
</feature>
<name>W4MFX9_9BACT</name>
<evidence type="ECO:0000256" key="6">
    <source>
        <dbReference type="ARBA" id="ARBA00022840"/>
    </source>
</evidence>
<evidence type="ECO:0000259" key="9">
    <source>
        <dbReference type="Pfam" id="PF01656"/>
    </source>
</evidence>
<evidence type="ECO:0000256" key="3">
    <source>
        <dbReference type="ARBA" id="ARBA00022573"/>
    </source>
</evidence>
<keyword evidence="3" id="KW-0169">Cobalamin biosynthesis</keyword>
<dbReference type="Pfam" id="PF01656">
    <property type="entry name" value="CbiA"/>
    <property type="match status" value="1"/>
</dbReference>
<evidence type="ECO:0000256" key="4">
    <source>
        <dbReference type="ARBA" id="ARBA00022598"/>
    </source>
</evidence>
<dbReference type="SUPFAM" id="SSF52540">
    <property type="entry name" value="P-loop containing nucleoside triphosphate hydrolases"/>
    <property type="match status" value="1"/>
</dbReference>
<keyword evidence="4" id="KW-0436">Ligase</keyword>
<dbReference type="InterPro" id="IPR011698">
    <property type="entry name" value="GATase_3"/>
</dbReference>
<accession>W4MFX9</accession>
<dbReference type="Pfam" id="PF07685">
    <property type="entry name" value="GATase_3"/>
    <property type="match status" value="1"/>
</dbReference>
<keyword evidence="7" id="KW-0460">Magnesium</keyword>
<dbReference type="InterPro" id="IPR004484">
    <property type="entry name" value="CbiA/CobB_synth"/>
</dbReference>
<dbReference type="GO" id="GO:0042242">
    <property type="term" value="F:cobyrinic acid a,c-diamide synthase activity"/>
    <property type="evidence" value="ECO:0007669"/>
    <property type="project" value="InterPro"/>
</dbReference>
<comment type="cofactor">
    <cofactor evidence="1">
        <name>Mg(2+)</name>
        <dbReference type="ChEBI" id="CHEBI:18420"/>
    </cofactor>
</comment>
<dbReference type="HOGENOM" id="CLU_022752_2_0_7"/>
<evidence type="ECO:0000313" key="11">
    <source>
        <dbReference type="EMBL" id="ETX09100.1"/>
    </source>
</evidence>
<dbReference type="GO" id="GO:0009236">
    <property type="term" value="P:cobalamin biosynthetic process"/>
    <property type="evidence" value="ECO:0007669"/>
    <property type="project" value="UniProtKB-KW"/>
</dbReference>
<dbReference type="PROSITE" id="PS51274">
    <property type="entry name" value="GATASE_COBBQ"/>
    <property type="match status" value="1"/>
</dbReference>
<evidence type="ECO:0000313" key="12">
    <source>
        <dbReference type="Proteomes" id="UP000019140"/>
    </source>
</evidence>
<keyword evidence="5" id="KW-0547">Nucleotide-binding</keyword>
<dbReference type="CDD" id="cd05388">
    <property type="entry name" value="CobB_N"/>
    <property type="match status" value="1"/>
</dbReference>
<dbReference type="NCBIfam" id="TIGR00379">
    <property type="entry name" value="cobB"/>
    <property type="match status" value="1"/>
</dbReference>
<comment type="caution">
    <text evidence="11">The sequence shown here is derived from an EMBL/GenBank/DDBJ whole genome shotgun (WGS) entry which is preliminary data.</text>
</comment>
<evidence type="ECO:0000256" key="2">
    <source>
        <dbReference type="ARBA" id="ARBA00004953"/>
    </source>
</evidence>
<evidence type="ECO:0000256" key="1">
    <source>
        <dbReference type="ARBA" id="ARBA00001946"/>
    </source>
</evidence>
<comment type="pathway">
    <text evidence="2">Cofactor biosynthesis; adenosylcobalamin biosynthesis.</text>
</comment>
<dbReference type="Gene3D" id="3.40.50.300">
    <property type="entry name" value="P-loop containing nucleotide triphosphate hydrolases"/>
    <property type="match status" value="2"/>
</dbReference>
<proteinExistence type="inferred from homology"/>